<dbReference type="AlphaFoldDB" id="A0A0J6LG69"/>
<dbReference type="PATRIC" id="fig|1608994.3.peg.3668"/>
<proteinExistence type="predicted"/>
<protein>
    <submittedName>
        <fullName evidence="1">Uncharacterized protein</fullName>
    </submittedName>
</protein>
<dbReference type="STRING" id="1608994.TU86_14980"/>
<dbReference type="EMBL" id="JYLF01000005">
    <property type="protein sequence ID" value="KMN13356.1"/>
    <property type="molecule type" value="Genomic_DNA"/>
</dbReference>
<organism evidence="1 2">
    <name type="scientific">Pseudomonas weihenstephanensis</name>
    <dbReference type="NCBI Taxonomy" id="1608994"/>
    <lineage>
        <taxon>Bacteria</taxon>
        <taxon>Pseudomonadati</taxon>
        <taxon>Pseudomonadota</taxon>
        <taxon>Gammaproteobacteria</taxon>
        <taxon>Pseudomonadales</taxon>
        <taxon>Pseudomonadaceae</taxon>
        <taxon>Pseudomonas</taxon>
    </lineage>
</organism>
<evidence type="ECO:0000313" key="1">
    <source>
        <dbReference type="EMBL" id="KMN13356.1"/>
    </source>
</evidence>
<name>A0A0J6LG69_9PSED</name>
<dbReference type="RefSeq" id="WP_048365081.1">
    <property type="nucleotide sequence ID" value="NZ_JYLF01000005.1"/>
</dbReference>
<comment type="caution">
    <text evidence="1">The sequence shown here is derived from an EMBL/GenBank/DDBJ whole genome shotgun (WGS) entry which is preliminary data.</text>
</comment>
<dbReference type="OrthoDB" id="7000541at2"/>
<reference evidence="1 2" key="1">
    <citation type="submission" date="2015-02" db="EMBL/GenBank/DDBJ databases">
        <title>Pseudomonas helleri sp. nov. and Pseudomonas weihenstephanensis sp. nov., isolated from raw cows milk.</title>
        <authorList>
            <person name="von Neubeck M."/>
            <person name="Huptas C."/>
            <person name="Wenning M."/>
            <person name="Scherer S."/>
        </authorList>
    </citation>
    <scope>NUCLEOTIDE SEQUENCE [LARGE SCALE GENOMIC DNA]</scope>
    <source>
        <strain evidence="1 2">DSM 29166</strain>
    </source>
</reference>
<gene>
    <name evidence="1" type="ORF">TU86_14980</name>
</gene>
<sequence>MPLPVTPSYERALRDLRTLSPDTAALLKRIALELQPQVLATSPQNLETQLLDHLQEVGQQQARSVTRLAVWLNTVASAGALTPQQVATFVCEAATLGGPSGVVPE</sequence>
<evidence type="ECO:0000313" key="2">
    <source>
        <dbReference type="Proteomes" id="UP000036325"/>
    </source>
</evidence>
<accession>A0A0J6LG69</accession>
<dbReference type="Proteomes" id="UP000036325">
    <property type="component" value="Unassembled WGS sequence"/>
</dbReference>